<dbReference type="EC" id="2.7.13.3" evidence="2"/>
<dbReference type="Pfam" id="PF02518">
    <property type="entry name" value="HATPase_c"/>
    <property type="match status" value="1"/>
</dbReference>
<dbReference type="AlphaFoldDB" id="A0A1G7IBP8"/>
<dbReference type="InterPro" id="IPR004358">
    <property type="entry name" value="Sig_transdc_His_kin-like_C"/>
</dbReference>
<dbReference type="PANTHER" id="PTHR43711:SF1">
    <property type="entry name" value="HISTIDINE KINASE 1"/>
    <property type="match status" value="1"/>
</dbReference>
<dbReference type="InterPro" id="IPR005467">
    <property type="entry name" value="His_kinase_dom"/>
</dbReference>
<evidence type="ECO:0000313" key="10">
    <source>
        <dbReference type="Proteomes" id="UP000323502"/>
    </source>
</evidence>
<dbReference type="GO" id="GO:0000155">
    <property type="term" value="F:phosphorelay sensor kinase activity"/>
    <property type="evidence" value="ECO:0007669"/>
    <property type="project" value="InterPro"/>
</dbReference>
<sequence length="831" mass="89764">MGGRESRSDHASGRLFFSGRTAHRLSLAAFIGLHAGRHDSPPPFTPRMIVLDTVQALALGAVICLLLLGSAAMIYFGTAARTTARRRAGEMAHAAALLRSAPALPMLVRADGRVEMSARLADWLGFSEVPRFLAELVGEGVGLSAQDGALLTADVGAAQRGGRSFTRALRPQGSGRSLVLKGARAPLELGANGSVVVWAFDGTESEAEIARLGGEAARLGGAFEALTGLIEAAPLPMWYREADLRLTMVNSAYVDAVEGRDAADVVSRGLELVEGSGRGGPLAGAAAARDKGRPHEQILPATIDGARRSLRIYDVPLPTGGIAGFAIDIEDLEQSRAGAKRFAEAQRAMLDRLSAAVAQFGPDRGLVFCNQPFRRMFAMRSEWLADRPEFDRVLERMREAKRLPEVRDFPGWRTERHEWFRQTEGAIEEHWHLSGGIHLRVVAQALPDGGLLLIFEDRTEQVQLASARDTLLRVRSATFDNLFEALGVFAADGRLQLWNNRFRSLWDVEEEFLAAHPRVDALAAKIANKLMTPNRAELMPELVRSATQDRQQRGGRVAFADGRHFEFAGVPLPDGNALFTMLDITDSRRAEQALRDRADALEAADKVKTAFVANMSYELRTPLTSISGFAEMLHGGYAGALPDQAKGYVEAILESTERLGLLVDDVLDLTVAADGAARFEDVDLGQVVRAAADTLRSAANRRRLDFAVEVARSVGRISGDRRRLKEAVEHLLRHAIEHTPEGGRVLLHADGDAARARIIVSDDGPGMEAEAVAHAFDRFAEPAIKATGGRALGLGLPLAKQFVETHGGTVSLVSELGAGTLATVELPRRQG</sequence>
<dbReference type="SUPFAM" id="SSF55785">
    <property type="entry name" value="PYP-like sensor domain (PAS domain)"/>
    <property type="match status" value="2"/>
</dbReference>
<dbReference type="Pfam" id="PF00512">
    <property type="entry name" value="HisKA"/>
    <property type="match status" value="1"/>
</dbReference>
<evidence type="ECO:0000259" key="8">
    <source>
        <dbReference type="PROSITE" id="PS50109"/>
    </source>
</evidence>
<dbReference type="Gene3D" id="3.30.450.20">
    <property type="entry name" value="PAS domain"/>
    <property type="match status" value="1"/>
</dbReference>
<keyword evidence="5 9" id="KW-0418">Kinase</keyword>
<dbReference type="SMART" id="SM00387">
    <property type="entry name" value="HATPase_c"/>
    <property type="match status" value="1"/>
</dbReference>
<dbReference type="PRINTS" id="PR00344">
    <property type="entry name" value="BCTRLSENSOR"/>
</dbReference>
<dbReference type="SUPFAM" id="SSF55874">
    <property type="entry name" value="ATPase domain of HSP90 chaperone/DNA topoisomerase II/histidine kinase"/>
    <property type="match status" value="1"/>
</dbReference>
<dbReference type="EMBL" id="FNBI01000002">
    <property type="protein sequence ID" value="SDF10085.1"/>
    <property type="molecule type" value="Genomic_DNA"/>
</dbReference>
<dbReference type="CDD" id="cd00075">
    <property type="entry name" value="HATPase"/>
    <property type="match status" value="1"/>
</dbReference>
<dbReference type="InterPro" id="IPR036890">
    <property type="entry name" value="HATPase_C_sf"/>
</dbReference>
<keyword evidence="10" id="KW-1185">Reference proteome</keyword>
<evidence type="ECO:0000256" key="5">
    <source>
        <dbReference type="ARBA" id="ARBA00022777"/>
    </source>
</evidence>
<dbReference type="Gene3D" id="1.10.287.130">
    <property type="match status" value="1"/>
</dbReference>
<keyword evidence="7" id="KW-1133">Transmembrane helix</keyword>
<dbReference type="PROSITE" id="PS50109">
    <property type="entry name" value="HIS_KIN"/>
    <property type="match status" value="1"/>
</dbReference>
<dbReference type="InterPro" id="IPR003594">
    <property type="entry name" value="HATPase_dom"/>
</dbReference>
<dbReference type="SUPFAM" id="SSF47384">
    <property type="entry name" value="Homodimeric domain of signal transducing histidine kinase"/>
    <property type="match status" value="1"/>
</dbReference>
<dbReference type="InterPro" id="IPR003661">
    <property type="entry name" value="HisK_dim/P_dom"/>
</dbReference>
<evidence type="ECO:0000256" key="1">
    <source>
        <dbReference type="ARBA" id="ARBA00000085"/>
    </source>
</evidence>
<evidence type="ECO:0000256" key="2">
    <source>
        <dbReference type="ARBA" id="ARBA00012438"/>
    </source>
</evidence>
<organism evidence="9 10">
    <name type="scientific">Sphingomonas carotinifaciens</name>
    <dbReference type="NCBI Taxonomy" id="1166323"/>
    <lineage>
        <taxon>Bacteria</taxon>
        <taxon>Pseudomonadati</taxon>
        <taxon>Pseudomonadota</taxon>
        <taxon>Alphaproteobacteria</taxon>
        <taxon>Sphingomonadales</taxon>
        <taxon>Sphingomonadaceae</taxon>
        <taxon>Sphingomonas</taxon>
    </lineage>
</organism>
<dbReference type="InterPro" id="IPR035965">
    <property type="entry name" value="PAS-like_dom_sf"/>
</dbReference>
<dbReference type="PANTHER" id="PTHR43711">
    <property type="entry name" value="TWO-COMPONENT HISTIDINE KINASE"/>
    <property type="match status" value="1"/>
</dbReference>
<dbReference type="CDD" id="cd00082">
    <property type="entry name" value="HisKA"/>
    <property type="match status" value="1"/>
</dbReference>
<comment type="catalytic activity">
    <reaction evidence="1">
        <text>ATP + protein L-histidine = ADP + protein N-phospho-L-histidine.</text>
        <dbReference type="EC" id="2.7.13.3"/>
    </reaction>
</comment>
<dbReference type="Pfam" id="PF12860">
    <property type="entry name" value="PAS_7"/>
    <property type="match status" value="2"/>
</dbReference>
<dbReference type="InterPro" id="IPR036097">
    <property type="entry name" value="HisK_dim/P_sf"/>
</dbReference>
<keyword evidence="7" id="KW-0472">Membrane</keyword>
<dbReference type="SMART" id="SM00388">
    <property type="entry name" value="HisKA"/>
    <property type="match status" value="1"/>
</dbReference>
<evidence type="ECO:0000256" key="7">
    <source>
        <dbReference type="SAM" id="Phobius"/>
    </source>
</evidence>
<keyword evidence="4" id="KW-0808">Transferase</keyword>
<accession>A0A1G7IBP8</accession>
<dbReference type="Gene3D" id="3.30.565.10">
    <property type="entry name" value="Histidine kinase-like ATPase, C-terminal domain"/>
    <property type="match status" value="1"/>
</dbReference>
<reference evidence="9 10" key="1">
    <citation type="submission" date="2016-10" db="EMBL/GenBank/DDBJ databases">
        <authorList>
            <person name="Varghese N."/>
            <person name="Submissions S."/>
        </authorList>
    </citation>
    <scope>NUCLEOTIDE SEQUENCE [LARGE SCALE GENOMIC DNA]</scope>
    <source>
        <strain evidence="9 10">S7-754</strain>
    </source>
</reference>
<evidence type="ECO:0000256" key="4">
    <source>
        <dbReference type="ARBA" id="ARBA00022679"/>
    </source>
</evidence>
<dbReference type="InterPro" id="IPR050736">
    <property type="entry name" value="Sensor_HK_Regulatory"/>
</dbReference>
<keyword evidence="7" id="KW-0812">Transmembrane</keyword>
<gene>
    <name evidence="9" type="ORF">SAMN05216557_102183</name>
</gene>
<evidence type="ECO:0000313" key="9">
    <source>
        <dbReference type="EMBL" id="SDF10085.1"/>
    </source>
</evidence>
<evidence type="ECO:0000256" key="6">
    <source>
        <dbReference type="ARBA" id="ARBA00023012"/>
    </source>
</evidence>
<proteinExistence type="predicted"/>
<protein>
    <recommendedName>
        <fullName evidence="2">histidine kinase</fullName>
        <ecNumber evidence="2">2.7.13.3</ecNumber>
    </recommendedName>
</protein>
<feature type="transmembrane region" description="Helical" evidence="7">
    <location>
        <begin position="57"/>
        <end position="77"/>
    </location>
</feature>
<keyword evidence="3" id="KW-0597">Phosphoprotein</keyword>
<keyword evidence="6" id="KW-0902">Two-component regulatory system</keyword>
<feature type="domain" description="Histidine kinase" evidence="8">
    <location>
        <begin position="614"/>
        <end position="830"/>
    </location>
</feature>
<name>A0A1G7IBP8_9SPHN</name>
<dbReference type="Proteomes" id="UP000323502">
    <property type="component" value="Unassembled WGS sequence"/>
</dbReference>
<evidence type="ECO:0000256" key="3">
    <source>
        <dbReference type="ARBA" id="ARBA00022553"/>
    </source>
</evidence>